<dbReference type="InterPro" id="IPR036291">
    <property type="entry name" value="NAD(P)-bd_dom_sf"/>
</dbReference>
<feature type="region of interest" description="Disordered" evidence="1">
    <location>
        <begin position="395"/>
        <end position="422"/>
    </location>
</feature>
<dbReference type="PANTHER" id="PTHR43162:SF1">
    <property type="entry name" value="PRESTALK A DIFFERENTIATION PROTEIN A"/>
    <property type="match status" value="1"/>
</dbReference>
<dbReference type="EMBL" id="KV442030">
    <property type="protein sequence ID" value="OAQ31233.1"/>
    <property type="molecule type" value="Genomic_DNA"/>
</dbReference>
<gene>
    <name evidence="3" type="ORF">K457DRAFT_124251</name>
</gene>
<name>A0A197K204_9FUNG</name>
<dbReference type="OrthoDB" id="247245at2759"/>
<feature type="domain" description="NAD(P)-binding" evidence="2">
    <location>
        <begin position="74"/>
        <end position="183"/>
    </location>
</feature>
<evidence type="ECO:0000256" key="1">
    <source>
        <dbReference type="SAM" id="MobiDB-lite"/>
    </source>
</evidence>
<feature type="compositionally biased region" description="Basic and acidic residues" evidence="1">
    <location>
        <begin position="49"/>
        <end position="64"/>
    </location>
</feature>
<accession>A0A197K204</accession>
<evidence type="ECO:0000259" key="2">
    <source>
        <dbReference type="Pfam" id="PF13460"/>
    </source>
</evidence>
<dbReference type="InterPro" id="IPR051604">
    <property type="entry name" value="Ergot_Alk_Oxidoreductase"/>
</dbReference>
<sequence>MTSTLTGNKLSVPQEPSLAITNCDSFEGQTLALALADYLEHKRKHTNLKKSDKEGGDHDHDDPSKPTPPVIPQLVCITRDKNKCGDLNKRDSCKVVQISYDDPNTIAIALRGIQTVVFVPEIQPQRVDWADRVVDAMKQENVTRCIAISSIGTDASDKDQLDRFRRVEDRIKKDLPRWTILREGFPFQTLFYWIPMVQDQGVLGMPIKRDREFAPLDIIDLGRALISVTFPSNYHPGGSDGSGEVVLGESSLDDTSDIQKSLIKLKLTGSHPYAAHETVSPIPVVPLTLITPAGPGDGNDRHDGQIYTLTGPETVTGPKLADELTRALQSDKKHKDKHPKPIEFKELTRDEFHKYLLTLRNKSSGDIPMTTAGFQPVASFLRFFQHMTDAVKGVHLHHHQLSPEEKDEKTSSSASAKIAPQSDVAKITAAEGNDDDDVSLIDVLSGDENCPGCKTSMKEHEPVLEAPSDTEIDLVLELLDYINENRATFQSGDLQKITGERGNNAKAFFEEHARNFRKSQSTAVDESGSPFATPASNVHSEGHQRAA</sequence>
<dbReference type="Gene3D" id="3.90.25.10">
    <property type="entry name" value="UDP-galactose 4-epimerase, domain 1"/>
    <property type="match status" value="1"/>
</dbReference>
<evidence type="ECO:0000313" key="4">
    <source>
        <dbReference type="Proteomes" id="UP000078512"/>
    </source>
</evidence>
<protein>
    <recommendedName>
        <fullName evidence="2">NAD(P)-binding domain-containing protein</fullName>
    </recommendedName>
</protein>
<feature type="region of interest" description="Disordered" evidence="1">
    <location>
        <begin position="516"/>
        <end position="547"/>
    </location>
</feature>
<dbReference type="InterPro" id="IPR016040">
    <property type="entry name" value="NAD(P)-bd_dom"/>
</dbReference>
<organism evidence="3 4">
    <name type="scientific">Linnemannia elongata AG-77</name>
    <dbReference type="NCBI Taxonomy" id="1314771"/>
    <lineage>
        <taxon>Eukaryota</taxon>
        <taxon>Fungi</taxon>
        <taxon>Fungi incertae sedis</taxon>
        <taxon>Mucoromycota</taxon>
        <taxon>Mortierellomycotina</taxon>
        <taxon>Mortierellomycetes</taxon>
        <taxon>Mortierellales</taxon>
        <taxon>Mortierellaceae</taxon>
        <taxon>Linnemannia</taxon>
    </lineage>
</organism>
<dbReference type="Gene3D" id="3.40.50.720">
    <property type="entry name" value="NAD(P)-binding Rossmann-like Domain"/>
    <property type="match status" value="1"/>
</dbReference>
<proteinExistence type="predicted"/>
<dbReference type="Proteomes" id="UP000078512">
    <property type="component" value="Unassembled WGS sequence"/>
</dbReference>
<feature type="compositionally biased region" description="Basic and acidic residues" evidence="1">
    <location>
        <begin position="401"/>
        <end position="410"/>
    </location>
</feature>
<keyword evidence="4" id="KW-1185">Reference proteome</keyword>
<feature type="region of interest" description="Disordered" evidence="1">
    <location>
        <begin position="47"/>
        <end position="71"/>
    </location>
</feature>
<dbReference type="AlphaFoldDB" id="A0A197K204"/>
<dbReference type="Pfam" id="PF13460">
    <property type="entry name" value="NAD_binding_10"/>
    <property type="match status" value="1"/>
</dbReference>
<dbReference type="PANTHER" id="PTHR43162">
    <property type="match status" value="1"/>
</dbReference>
<dbReference type="STRING" id="1314771.A0A197K204"/>
<reference evidence="3 4" key="1">
    <citation type="submission" date="2016-05" db="EMBL/GenBank/DDBJ databases">
        <title>Genome sequencing reveals origins of a unique bacterial endosymbiosis in the earliest lineages of terrestrial Fungi.</title>
        <authorList>
            <consortium name="DOE Joint Genome Institute"/>
            <person name="Uehling J."/>
            <person name="Gryganskyi A."/>
            <person name="Hameed K."/>
            <person name="Tschaplinski T."/>
            <person name="Misztal P."/>
            <person name="Wu S."/>
            <person name="Desiro A."/>
            <person name="Vande Pol N."/>
            <person name="Du Z.-Y."/>
            <person name="Zienkiewicz A."/>
            <person name="Zienkiewicz K."/>
            <person name="Morin E."/>
            <person name="Tisserant E."/>
            <person name="Splivallo R."/>
            <person name="Hainaut M."/>
            <person name="Henrissat B."/>
            <person name="Ohm R."/>
            <person name="Kuo A."/>
            <person name="Yan J."/>
            <person name="Lipzen A."/>
            <person name="Nolan M."/>
            <person name="Labutti K."/>
            <person name="Barry K."/>
            <person name="Goldstein A."/>
            <person name="Labbe J."/>
            <person name="Schadt C."/>
            <person name="Tuskan G."/>
            <person name="Grigoriev I."/>
            <person name="Martin F."/>
            <person name="Vilgalys R."/>
            <person name="Bonito G."/>
        </authorList>
    </citation>
    <scope>NUCLEOTIDE SEQUENCE [LARGE SCALE GENOMIC DNA]</scope>
    <source>
        <strain evidence="3 4">AG-77</strain>
    </source>
</reference>
<evidence type="ECO:0000313" key="3">
    <source>
        <dbReference type="EMBL" id="OAQ31233.1"/>
    </source>
</evidence>
<dbReference type="SUPFAM" id="SSF51735">
    <property type="entry name" value="NAD(P)-binding Rossmann-fold domains"/>
    <property type="match status" value="1"/>
</dbReference>